<comment type="similarity">
    <text evidence="2">Belongs to the SLC29A/ENT transporter (TC 2.A.57) family.</text>
</comment>
<evidence type="ECO:0000313" key="10">
    <source>
        <dbReference type="Proteomes" id="UP000192578"/>
    </source>
</evidence>
<dbReference type="GO" id="GO:0005886">
    <property type="term" value="C:plasma membrane"/>
    <property type="evidence" value="ECO:0007669"/>
    <property type="project" value="TreeGrafter"/>
</dbReference>
<proteinExistence type="inferred from homology"/>
<sequence>MSKPATNLISYRKTGELQMDSPPAEQHYTQSRTLSANRGAGEEERSTFYPDLGVKDGERSPERAALLTPRDKALLAVGGDGELPTVAIVPDTRYGEAPVDRLGFVYMIMLIHGLGTLLPWNVIISSFFYWHYKLDTKLASNGTQSQDVPDTGSFMNYMTLCNQFPNVVLNGLNLIVTFSGSLSLRIVAGISVIILVMVETLILATMNSADWISSFVIITLVSIVLLGTANGIYQNSLYGLAASFPPKYTNAVIIGNNLCGTLVALMGIMSIAVYPNEQHKAGVLYFACAVAILVIAFATYFLLPKSRFYRYYVTSVPVTSPKKVTVGGGYRSRLADLGLVLSQIRLQCWNIFFTFFVTLSVFPGVMLDVKQSKFSFMADQPEYFIPVVAILNFALFAFLGNLIPFACTSPGPKYVWIPVLLRVFFIPFFLFCNYQPFGRERLTASWFGNDLDIIYALGGMLLAVTSGYFSSLTMMFASSNVKDPRLTPIAGQLAGFFLVLGIFCGLMFSRIYPFLITRPATATATDDEPLPTPLAELMTTTLSSVADIVKNAVTAR</sequence>
<evidence type="ECO:0000256" key="2">
    <source>
        <dbReference type="ARBA" id="ARBA00007965"/>
    </source>
</evidence>
<dbReference type="PRINTS" id="PR01130">
    <property type="entry name" value="DERENTRNSPRT"/>
</dbReference>
<organism evidence="9 10">
    <name type="scientific">Hypsibius exemplaris</name>
    <name type="common">Freshwater tardigrade</name>
    <dbReference type="NCBI Taxonomy" id="2072580"/>
    <lineage>
        <taxon>Eukaryota</taxon>
        <taxon>Metazoa</taxon>
        <taxon>Ecdysozoa</taxon>
        <taxon>Tardigrada</taxon>
        <taxon>Eutardigrada</taxon>
        <taxon>Parachela</taxon>
        <taxon>Hypsibioidea</taxon>
        <taxon>Hypsibiidae</taxon>
        <taxon>Hypsibius</taxon>
    </lineage>
</organism>
<feature type="transmembrane region" description="Helical" evidence="8">
    <location>
        <begin position="211"/>
        <end position="233"/>
    </location>
</feature>
<dbReference type="Pfam" id="PF01733">
    <property type="entry name" value="Nucleoside_tran"/>
    <property type="match status" value="2"/>
</dbReference>
<accession>A0A1W0WSN8</accession>
<feature type="transmembrane region" description="Helical" evidence="8">
    <location>
        <begin position="103"/>
        <end position="130"/>
    </location>
</feature>
<evidence type="ECO:0000256" key="6">
    <source>
        <dbReference type="ARBA" id="ARBA00023136"/>
    </source>
</evidence>
<comment type="subcellular location">
    <subcellularLocation>
        <location evidence="1">Membrane</location>
        <topology evidence="1">Multi-pass membrane protein</topology>
    </subcellularLocation>
</comment>
<evidence type="ECO:0000256" key="1">
    <source>
        <dbReference type="ARBA" id="ARBA00004141"/>
    </source>
</evidence>
<feature type="compositionally biased region" description="Polar residues" evidence="7">
    <location>
        <begin position="27"/>
        <end position="36"/>
    </location>
</feature>
<feature type="transmembrane region" description="Helical" evidence="8">
    <location>
        <begin position="453"/>
        <end position="477"/>
    </location>
</feature>
<keyword evidence="3" id="KW-0813">Transport</keyword>
<dbReference type="Proteomes" id="UP000192578">
    <property type="component" value="Unassembled WGS sequence"/>
</dbReference>
<evidence type="ECO:0000256" key="3">
    <source>
        <dbReference type="ARBA" id="ARBA00022448"/>
    </source>
</evidence>
<reference evidence="10" key="1">
    <citation type="submission" date="2017-01" db="EMBL/GenBank/DDBJ databases">
        <title>Comparative genomics of anhydrobiosis in the tardigrade Hypsibius dujardini.</title>
        <authorList>
            <person name="Yoshida Y."/>
            <person name="Koutsovoulos G."/>
            <person name="Laetsch D."/>
            <person name="Stevens L."/>
            <person name="Kumar S."/>
            <person name="Horikawa D."/>
            <person name="Ishino K."/>
            <person name="Komine S."/>
            <person name="Tomita M."/>
            <person name="Blaxter M."/>
            <person name="Arakawa K."/>
        </authorList>
    </citation>
    <scope>NUCLEOTIDE SEQUENCE [LARGE SCALE GENOMIC DNA]</scope>
    <source>
        <strain evidence="10">Z151</strain>
    </source>
</reference>
<feature type="transmembrane region" description="Helical" evidence="8">
    <location>
        <begin position="253"/>
        <end position="274"/>
    </location>
</feature>
<feature type="region of interest" description="Disordered" evidence="7">
    <location>
        <begin position="1"/>
        <end position="60"/>
    </location>
</feature>
<evidence type="ECO:0000256" key="4">
    <source>
        <dbReference type="ARBA" id="ARBA00022692"/>
    </source>
</evidence>
<dbReference type="InterPro" id="IPR002259">
    <property type="entry name" value="Eqnu_transpt"/>
</dbReference>
<evidence type="ECO:0000313" key="9">
    <source>
        <dbReference type="EMBL" id="OQV18211.1"/>
    </source>
</evidence>
<evidence type="ECO:0000256" key="8">
    <source>
        <dbReference type="SAM" id="Phobius"/>
    </source>
</evidence>
<feature type="transmembrane region" description="Helical" evidence="8">
    <location>
        <begin position="415"/>
        <end position="432"/>
    </location>
</feature>
<keyword evidence="4 8" id="KW-0812">Transmembrane</keyword>
<feature type="transmembrane region" description="Helical" evidence="8">
    <location>
        <begin position="489"/>
        <end position="508"/>
    </location>
</feature>
<keyword evidence="5 8" id="KW-1133">Transmembrane helix</keyword>
<keyword evidence="10" id="KW-1185">Reference proteome</keyword>
<feature type="transmembrane region" description="Helical" evidence="8">
    <location>
        <begin position="344"/>
        <end position="362"/>
    </location>
</feature>
<name>A0A1W0WSN8_HYPEX</name>
<protein>
    <submittedName>
        <fullName evidence="9">Equilibrative nucleoside transporter 1</fullName>
    </submittedName>
</protein>
<feature type="transmembrane region" description="Helical" evidence="8">
    <location>
        <begin position="283"/>
        <end position="303"/>
    </location>
</feature>
<evidence type="ECO:0000256" key="7">
    <source>
        <dbReference type="SAM" id="MobiDB-lite"/>
    </source>
</evidence>
<feature type="transmembrane region" description="Helical" evidence="8">
    <location>
        <begin position="383"/>
        <end position="403"/>
    </location>
</feature>
<dbReference type="PANTHER" id="PTHR10332:SF80">
    <property type="entry name" value="EQUILIBRATIVE NUCLEOSIDE TRANSPORTER 2, ISOFORM A"/>
    <property type="match status" value="1"/>
</dbReference>
<keyword evidence="6 8" id="KW-0472">Membrane</keyword>
<comment type="caution">
    <text evidence="9">The sequence shown here is derived from an EMBL/GenBank/DDBJ whole genome shotgun (WGS) entry which is preliminary data.</text>
</comment>
<dbReference type="GO" id="GO:0005337">
    <property type="term" value="F:nucleoside transmembrane transporter activity"/>
    <property type="evidence" value="ECO:0007669"/>
    <property type="project" value="InterPro"/>
</dbReference>
<dbReference type="EMBL" id="MTYJ01000052">
    <property type="protein sequence ID" value="OQV18211.1"/>
    <property type="molecule type" value="Genomic_DNA"/>
</dbReference>
<evidence type="ECO:0000256" key="5">
    <source>
        <dbReference type="ARBA" id="ARBA00022989"/>
    </source>
</evidence>
<gene>
    <name evidence="9" type="ORF">BV898_07800</name>
</gene>
<dbReference type="AlphaFoldDB" id="A0A1W0WSN8"/>
<dbReference type="PANTHER" id="PTHR10332">
    <property type="entry name" value="EQUILIBRATIVE NUCLEOSIDE TRANSPORTER"/>
    <property type="match status" value="1"/>
</dbReference>
<feature type="transmembrane region" description="Helical" evidence="8">
    <location>
        <begin position="182"/>
        <end position="204"/>
    </location>
</feature>
<dbReference type="OrthoDB" id="1856718at2759"/>